<reference evidence="2 3" key="1">
    <citation type="submission" date="2018-06" db="EMBL/GenBank/DDBJ databases">
        <title>Genomic Encyclopedia of Archaeal and Bacterial Type Strains, Phase II (KMG-II): from individual species to whole genera.</title>
        <authorList>
            <person name="Goeker M."/>
        </authorList>
    </citation>
    <scope>NUCLEOTIDE SEQUENCE [LARGE SCALE GENOMIC DNA]</scope>
    <source>
        <strain evidence="2 3">DSM 23857</strain>
    </source>
</reference>
<name>A0A327Q4J1_9BACT</name>
<dbReference type="SMART" id="SM00028">
    <property type="entry name" value="TPR"/>
    <property type="match status" value="2"/>
</dbReference>
<dbReference type="EMBL" id="QLLL01000010">
    <property type="protein sequence ID" value="RAI99425.1"/>
    <property type="molecule type" value="Genomic_DNA"/>
</dbReference>
<dbReference type="Gene3D" id="1.25.40.10">
    <property type="entry name" value="Tetratricopeptide repeat domain"/>
    <property type="match status" value="1"/>
</dbReference>
<dbReference type="InterPro" id="IPR000801">
    <property type="entry name" value="Esterase-like"/>
</dbReference>
<dbReference type="Gene3D" id="3.40.50.1820">
    <property type="entry name" value="alpha/beta hydrolase"/>
    <property type="match status" value="1"/>
</dbReference>
<dbReference type="InterPro" id="IPR011990">
    <property type="entry name" value="TPR-like_helical_dom_sf"/>
</dbReference>
<dbReference type="SUPFAM" id="SSF48452">
    <property type="entry name" value="TPR-like"/>
    <property type="match status" value="1"/>
</dbReference>
<dbReference type="SUPFAM" id="SSF53474">
    <property type="entry name" value="alpha/beta-Hydrolases"/>
    <property type="match status" value="1"/>
</dbReference>
<evidence type="ECO:0000256" key="1">
    <source>
        <dbReference type="PROSITE-ProRule" id="PRU00339"/>
    </source>
</evidence>
<dbReference type="AlphaFoldDB" id="A0A327Q4J1"/>
<proteinExistence type="predicted"/>
<keyword evidence="1" id="KW-0802">TPR repeat</keyword>
<comment type="caution">
    <text evidence="2">The sequence shown here is derived from an EMBL/GenBank/DDBJ whole genome shotgun (WGS) entry which is preliminary data.</text>
</comment>
<dbReference type="InterPro" id="IPR029058">
    <property type="entry name" value="AB_hydrolase_fold"/>
</dbReference>
<evidence type="ECO:0000313" key="2">
    <source>
        <dbReference type="EMBL" id="RAI99425.1"/>
    </source>
</evidence>
<evidence type="ECO:0000313" key="3">
    <source>
        <dbReference type="Proteomes" id="UP000249547"/>
    </source>
</evidence>
<dbReference type="PROSITE" id="PS50293">
    <property type="entry name" value="TPR_REGION"/>
    <property type="match status" value="1"/>
</dbReference>
<keyword evidence="3" id="KW-1185">Reference proteome</keyword>
<dbReference type="InterPro" id="IPR050583">
    <property type="entry name" value="Mycobacterial_A85_antigen"/>
</dbReference>
<dbReference type="Proteomes" id="UP000249547">
    <property type="component" value="Unassembled WGS sequence"/>
</dbReference>
<dbReference type="Pfam" id="PF00756">
    <property type="entry name" value="Esterase"/>
    <property type="match status" value="1"/>
</dbReference>
<dbReference type="PANTHER" id="PTHR48098">
    <property type="entry name" value="ENTEROCHELIN ESTERASE-RELATED"/>
    <property type="match status" value="1"/>
</dbReference>
<sequence>MPRFCCLHLRNFIVLCKPWLFMSTNKIYLFVLFCCCTSTLFAQSLTIPSKILQEQRHIWVHLPPGYNEQTSTCYPVIYVLDGNVHYKYVAEAVDYLASYDVNRMPRAIVVGIEHEDRGKDLNLQHAQLPNGTQDSAIRKDMGAPLFTQFLQQELVPYIDQHYRTAQYRVLIGHSLAGLFALYTKLNAPQLFNYTILISPALGGINSQLTNEFDRFLQHTNTPGKYFISIGDEDTIQVKRIVHILTIHNKSLVQFVYKKYDDENHFSVPYKSVFDALKFGFSLWFLDNYSDEIVSWSMIEQRYAKLSAEFGCAFIPNEDFLNNMGYKQLRARNVKEAILIFQKNVSFYPNSANVYDSLGEAYLKNGDTKLAIQSYEKAVALDPSNENAKVVLTKLKQSQQ</sequence>
<accession>A0A327Q4J1</accession>
<dbReference type="PANTHER" id="PTHR48098:SF6">
    <property type="entry name" value="FERRI-BACILLIBACTIN ESTERASE BESA"/>
    <property type="match status" value="1"/>
</dbReference>
<protein>
    <submittedName>
        <fullName evidence="2">Uncharacterized protein</fullName>
    </submittedName>
</protein>
<dbReference type="InterPro" id="IPR019734">
    <property type="entry name" value="TPR_rpt"/>
</dbReference>
<gene>
    <name evidence="2" type="ORF">LX64_04559</name>
</gene>
<dbReference type="Pfam" id="PF00515">
    <property type="entry name" value="TPR_1"/>
    <property type="match status" value="1"/>
</dbReference>
<feature type="repeat" description="TPR" evidence="1">
    <location>
        <begin position="351"/>
        <end position="384"/>
    </location>
</feature>
<organism evidence="2 3">
    <name type="scientific">Chitinophaga skermanii</name>
    <dbReference type="NCBI Taxonomy" id="331697"/>
    <lineage>
        <taxon>Bacteria</taxon>
        <taxon>Pseudomonadati</taxon>
        <taxon>Bacteroidota</taxon>
        <taxon>Chitinophagia</taxon>
        <taxon>Chitinophagales</taxon>
        <taxon>Chitinophagaceae</taxon>
        <taxon>Chitinophaga</taxon>
    </lineage>
</organism>
<dbReference type="PROSITE" id="PS50005">
    <property type="entry name" value="TPR"/>
    <property type="match status" value="1"/>
</dbReference>